<protein>
    <submittedName>
        <fullName evidence="2">Uncharacterized protein</fullName>
    </submittedName>
</protein>
<feature type="transmembrane region" description="Helical" evidence="1">
    <location>
        <begin position="12"/>
        <end position="39"/>
    </location>
</feature>
<organism evidence="2 3">
    <name type="scientific">Vallitalea longa</name>
    <dbReference type="NCBI Taxonomy" id="2936439"/>
    <lineage>
        <taxon>Bacteria</taxon>
        <taxon>Bacillati</taxon>
        <taxon>Bacillota</taxon>
        <taxon>Clostridia</taxon>
        <taxon>Lachnospirales</taxon>
        <taxon>Vallitaleaceae</taxon>
        <taxon>Vallitalea</taxon>
    </lineage>
</organism>
<proteinExistence type="predicted"/>
<evidence type="ECO:0000313" key="2">
    <source>
        <dbReference type="EMBL" id="GKX29417.1"/>
    </source>
</evidence>
<evidence type="ECO:0000256" key="1">
    <source>
        <dbReference type="SAM" id="Phobius"/>
    </source>
</evidence>
<sequence>MKPDLLLKIQRILAYIFIALTLLSFILSLGFMTNYYTLFYEGTFEMFNFFKDVQVLNKAIFNTSLIYVILAILLIPFDINKKKPGIFGVSFVIITTVYTLLSSYKILSDIPYYKNIYASFDFGEIKNYTPSIVAFDLSTVLFIVIIIAAILLFITSLSNYISTIKTKRIRGGSNEA</sequence>
<feature type="transmembrane region" description="Helical" evidence="1">
    <location>
        <begin position="86"/>
        <end position="107"/>
    </location>
</feature>
<name>A0A9W6DFF0_9FIRM</name>
<comment type="caution">
    <text evidence="2">The sequence shown here is derived from an EMBL/GenBank/DDBJ whole genome shotgun (WGS) entry which is preliminary data.</text>
</comment>
<dbReference type="EMBL" id="BRLB01000004">
    <property type="protein sequence ID" value="GKX29417.1"/>
    <property type="molecule type" value="Genomic_DNA"/>
</dbReference>
<feature type="transmembrane region" description="Helical" evidence="1">
    <location>
        <begin position="140"/>
        <end position="161"/>
    </location>
</feature>
<feature type="transmembrane region" description="Helical" evidence="1">
    <location>
        <begin position="59"/>
        <end position="79"/>
    </location>
</feature>
<evidence type="ECO:0000313" key="3">
    <source>
        <dbReference type="Proteomes" id="UP001144256"/>
    </source>
</evidence>
<accession>A0A9W6DFF0</accession>
<dbReference type="Proteomes" id="UP001144256">
    <property type="component" value="Unassembled WGS sequence"/>
</dbReference>
<gene>
    <name evidence="2" type="ORF">SH1V18_18970</name>
</gene>
<keyword evidence="1" id="KW-0472">Membrane</keyword>
<reference evidence="2" key="1">
    <citation type="submission" date="2022-06" db="EMBL/GenBank/DDBJ databases">
        <title>Vallitalea longa sp. nov., an anaerobic bacterium isolated from marine sediment.</title>
        <authorList>
            <person name="Hirano S."/>
            <person name="Terahara T."/>
            <person name="Mori K."/>
            <person name="Hamada M."/>
            <person name="Matsumoto R."/>
            <person name="Kobayashi T."/>
        </authorList>
    </citation>
    <scope>NUCLEOTIDE SEQUENCE</scope>
    <source>
        <strain evidence="2">SH18-1</strain>
    </source>
</reference>
<dbReference type="RefSeq" id="WP_281814896.1">
    <property type="nucleotide sequence ID" value="NZ_BRLB01000004.1"/>
</dbReference>
<dbReference type="AlphaFoldDB" id="A0A9W6DFF0"/>
<keyword evidence="1" id="KW-0812">Transmembrane</keyword>
<keyword evidence="1" id="KW-1133">Transmembrane helix</keyword>
<keyword evidence="3" id="KW-1185">Reference proteome</keyword>